<dbReference type="InterPro" id="IPR036182">
    <property type="entry name" value="PCuAC_sf"/>
</dbReference>
<organism evidence="1 2">
    <name type="scientific">Alloyangia pacifica</name>
    <dbReference type="NCBI Taxonomy" id="311180"/>
    <lineage>
        <taxon>Bacteria</taxon>
        <taxon>Pseudomonadati</taxon>
        <taxon>Pseudomonadota</taxon>
        <taxon>Alphaproteobacteria</taxon>
        <taxon>Rhodobacterales</taxon>
        <taxon>Roseobacteraceae</taxon>
        <taxon>Alloyangia</taxon>
    </lineage>
</organism>
<dbReference type="InterPro" id="IPR058248">
    <property type="entry name" value="Lxx211020-like"/>
</dbReference>
<dbReference type="SUPFAM" id="SSF110087">
    <property type="entry name" value="DR1885-like metal-binding protein"/>
    <property type="match status" value="1"/>
</dbReference>
<dbReference type="EMBL" id="CP022189">
    <property type="protein sequence ID" value="AWI82935.1"/>
    <property type="molecule type" value="Genomic_DNA"/>
</dbReference>
<dbReference type="AlphaFoldDB" id="A0A2U8HE38"/>
<protein>
    <submittedName>
        <fullName evidence="1">Copper-binding protein</fullName>
    </submittedName>
</protein>
<sequence>MWMVHEFPSIAFTWGELLRMCLKIFAATVLALSTVGSARADIRIEEAYARAAMPSAPTAAVYLELHNDGAEDEVLLGASSESAAKTMLHGSSEGAGGVMTMTAHQGGVVIPAGSSHVFAPGGDHVMLMGLTEPLDVGATLGLTLSFERAGEIRIEVPVELSR</sequence>
<reference evidence="1 2" key="1">
    <citation type="submission" date="2017-06" db="EMBL/GenBank/DDBJ databases">
        <title>Yangia sp. YSBP01 complete genome sequence.</title>
        <authorList>
            <person name="Woo J.-H."/>
            <person name="Kim H.-S."/>
        </authorList>
    </citation>
    <scope>NUCLEOTIDE SEQUENCE [LARGE SCALE GENOMIC DNA]</scope>
    <source>
        <strain evidence="1 2">YSBP01</strain>
    </source>
</reference>
<dbReference type="Proteomes" id="UP000244915">
    <property type="component" value="Chromosome 1"/>
</dbReference>
<name>A0A2U8HE38_9RHOB</name>
<evidence type="ECO:0000313" key="1">
    <source>
        <dbReference type="EMBL" id="AWI82935.1"/>
    </source>
</evidence>
<dbReference type="Pfam" id="PF04314">
    <property type="entry name" value="PCuAC"/>
    <property type="match status" value="1"/>
</dbReference>
<proteinExistence type="predicted"/>
<dbReference type="PANTHER" id="PTHR36302:SF1">
    <property type="entry name" value="COPPER CHAPERONE PCU(A)C"/>
    <property type="match status" value="1"/>
</dbReference>
<evidence type="ECO:0000313" key="2">
    <source>
        <dbReference type="Proteomes" id="UP000244915"/>
    </source>
</evidence>
<dbReference type="Gene3D" id="2.60.40.1890">
    <property type="entry name" value="PCu(A)C copper chaperone"/>
    <property type="match status" value="1"/>
</dbReference>
<gene>
    <name evidence="1" type="ORF">CEW88_04200</name>
</gene>
<dbReference type="KEGG" id="ypac:CEW88_04200"/>
<accession>A0A2U8HE38</accession>
<dbReference type="PANTHER" id="PTHR36302">
    <property type="entry name" value="BLR7088 PROTEIN"/>
    <property type="match status" value="1"/>
</dbReference>
<dbReference type="InterPro" id="IPR007410">
    <property type="entry name" value="LpqE-like"/>
</dbReference>